<name>A0ABX0TIY1_9MICC</name>
<reference evidence="1 2" key="1">
    <citation type="submission" date="2020-03" db="EMBL/GenBank/DDBJ databases">
        <title>Genomic Encyclopedia of Type Strains, Phase III (KMG-III): the genomes of soil and plant-associated and newly described type strains.</title>
        <authorList>
            <person name="Whitman W."/>
        </authorList>
    </citation>
    <scope>NUCLEOTIDE SEQUENCE [LARGE SCALE GENOMIC DNA]</scope>
    <source>
        <strain evidence="1 2">CECT 4207</strain>
    </source>
</reference>
<accession>A0ABX0TIY1</accession>
<proteinExistence type="predicted"/>
<organism evidence="1 2">
    <name type="scientific">Paenarthrobacter ilicis</name>
    <dbReference type="NCBI Taxonomy" id="43665"/>
    <lineage>
        <taxon>Bacteria</taxon>
        <taxon>Bacillati</taxon>
        <taxon>Actinomycetota</taxon>
        <taxon>Actinomycetes</taxon>
        <taxon>Micrococcales</taxon>
        <taxon>Micrococcaceae</taxon>
        <taxon>Paenarthrobacter</taxon>
    </lineage>
</organism>
<comment type="caution">
    <text evidence="1">The sequence shown here is derived from an EMBL/GenBank/DDBJ whole genome shotgun (WGS) entry which is preliminary data.</text>
</comment>
<dbReference type="EMBL" id="JAAOZD010000005">
    <property type="protein sequence ID" value="NIJ02457.1"/>
    <property type="molecule type" value="Genomic_DNA"/>
</dbReference>
<evidence type="ECO:0000313" key="1">
    <source>
        <dbReference type="EMBL" id="NIJ02457.1"/>
    </source>
</evidence>
<gene>
    <name evidence="1" type="ORF">FHR86_002798</name>
</gene>
<sequence>MKVAAMSAGMQQKKLKAVKGGDSLRIGGQTFRVNSVEPQEGSGNIRLELEGRDGGSVTFIGLPKAKVHLAAQAS</sequence>
<dbReference type="RefSeq" id="WP_336111489.1">
    <property type="nucleotide sequence ID" value="NZ_CP173685.1"/>
</dbReference>
<evidence type="ECO:0000313" key="2">
    <source>
        <dbReference type="Proteomes" id="UP000802392"/>
    </source>
</evidence>
<keyword evidence="2" id="KW-1185">Reference proteome</keyword>
<protein>
    <submittedName>
        <fullName evidence="1">Uncharacterized protein</fullName>
    </submittedName>
</protein>
<dbReference type="Proteomes" id="UP000802392">
    <property type="component" value="Unassembled WGS sequence"/>
</dbReference>